<proteinExistence type="predicted"/>
<organism evidence="2 3">
    <name type="scientific">Urochloa decumbens</name>
    <dbReference type="NCBI Taxonomy" id="240449"/>
    <lineage>
        <taxon>Eukaryota</taxon>
        <taxon>Viridiplantae</taxon>
        <taxon>Streptophyta</taxon>
        <taxon>Embryophyta</taxon>
        <taxon>Tracheophyta</taxon>
        <taxon>Spermatophyta</taxon>
        <taxon>Magnoliopsida</taxon>
        <taxon>Liliopsida</taxon>
        <taxon>Poales</taxon>
        <taxon>Poaceae</taxon>
        <taxon>PACMAD clade</taxon>
        <taxon>Panicoideae</taxon>
        <taxon>Panicodae</taxon>
        <taxon>Paniceae</taxon>
        <taxon>Melinidinae</taxon>
        <taxon>Urochloa</taxon>
    </lineage>
</organism>
<reference evidence="3" key="1">
    <citation type="submission" date="2024-06" db="EMBL/GenBank/DDBJ databases">
        <authorList>
            <person name="Ryan C."/>
        </authorList>
    </citation>
    <scope>NUCLEOTIDE SEQUENCE [LARGE SCALE GENOMIC DNA]</scope>
</reference>
<dbReference type="SUPFAM" id="SSF81383">
    <property type="entry name" value="F-box domain"/>
    <property type="match status" value="1"/>
</dbReference>
<keyword evidence="3" id="KW-1185">Reference proteome</keyword>
<dbReference type="PANTHER" id="PTHR33207">
    <property type="entry name" value="F-BOX DOMAIN CONTAINING PROTEIN-RELATED"/>
    <property type="match status" value="1"/>
</dbReference>
<evidence type="ECO:0000313" key="2">
    <source>
        <dbReference type="EMBL" id="CAL5091023.1"/>
    </source>
</evidence>
<evidence type="ECO:0000313" key="3">
    <source>
        <dbReference type="Proteomes" id="UP001497457"/>
    </source>
</evidence>
<feature type="domain" description="F-box" evidence="1">
    <location>
        <begin position="7"/>
        <end position="48"/>
    </location>
</feature>
<protein>
    <recommendedName>
        <fullName evidence="1">F-box domain-containing protein</fullName>
    </recommendedName>
</protein>
<dbReference type="Proteomes" id="UP001497457">
    <property type="component" value="Chromosome 8b"/>
</dbReference>
<name>A0ABC9GD74_9POAL</name>
<dbReference type="SMART" id="SM00256">
    <property type="entry name" value="FBOX"/>
    <property type="match status" value="1"/>
</dbReference>
<evidence type="ECO:0000259" key="1">
    <source>
        <dbReference type="SMART" id="SM00256"/>
    </source>
</evidence>
<reference evidence="2 3" key="2">
    <citation type="submission" date="2024-10" db="EMBL/GenBank/DDBJ databases">
        <authorList>
            <person name="Ryan C."/>
        </authorList>
    </citation>
    <scope>NUCLEOTIDE SEQUENCE [LARGE SCALE GENOMIC DNA]</scope>
</reference>
<accession>A0ABC9GD74</accession>
<dbReference type="AlphaFoldDB" id="A0ABC9GD74"/>
<sequence length="400" mass="45118">MGSHDALPDAIMELVFLGLDSLVCLHRAASACKRWRRIIASDTFRSLHSTLPVVAGSYYNEVDFHIRPRFEPSPSATAVDRRHFSLSFLPGRNHYYCNKWLIKDSHRILLLLVRRDWKTSRDDLIICEPLTQRHEVLPPPPLAPSASYWGTTTVLLAGDDVDCGGGSIATGMSNFKVLCLVQDDRLHGSLHAYLFTSGRGSTWRTSSINNLQSTMTFIGIATGRRYWKGGKKEVFALDQSTLEFSSFVLPDDDDDRNSRTVVYNMVALTVGPDDEARIAVGDGIAGNNNNIKIFARVQCGSDGEKWELEKTVQLSAAMLGLPRLEYFYLFYDLPVQAGKLKILVPALAPGTWFFCLDMETMEVERLPKCDKDYMPDYKKPYPFEFPWPSLLRACRTDDKV</sequence>
<dbReference type="InterPro" id="IPR001810">
    <property type="entry name" value="F-box_dom"/>
</dbReference>
<gene>
    <name evidence="2" type="ORF">URODEC1_LOCUS114154</name>
</gene>
<dbReference type="InterPro" id="IPR036047">
    <property type="entry name" value="F-box-like_dom_sf"/>
</dbReference>
<dbReference type="EMBL" id="OZ075118">
    <property type="protein sequence ID" value="CAL5091023.1"/>
    <property type="molecule type" value="Genomic_DNA"/>
</dbReference>